<comment type="caution">
    <text evidence="11">The sequence shown here is derived from an EMBL/GenBank/DDBJ whole genome shotgun (WGS) entry which is preliminary data.</text>
</comment>
<evidence type="ECO:0000259" key="9">
    <source>
        <dbReference type="PROSITE" id="PS51192"/>
    </source>
</evidence>
<accession>A0A9P4IJG9</accession>
<dbReference type="PROSITE" id="PS51194">
    <property type="entry name" value="HELICASE_CTER"/>
    <property type="match status" value="1"/>
</dbReference>
<evidence type="ECO:0000256" key="3">
    <source>
        <dbReference type="ARBA" id="ARBA00022806"/>
    </source>
</evidence>
<dbReference type="InterPro" id="IPR001650">
    <property type="entry name" value="Helicase_C-like"/>
</dbReference>
<feature type="compositionally biased region" description="Gly residues" evidence="8">
    <location>
        <begin position="590"/>
        <end position="606"/>
    </location>
</feature>
<evidence type="ECO:0000256" key="2">
    <source>
        <dbReference type="ARBA" id="ARBA00022801"/>
    </source>
</evidence>
<dbReference type="GO" id="GO:0016787">
    <property type="term" value="F:hydrolase activity"/>
    <property type="evidence" value="ECO:0007669"/>
    <property type="project" value="UniProtKB-KW"/>
</dbReference>
<comment type="similarity">
    <text evidence="6">Belongs to the DEAD box helicase family.</text>
</comment>
<keyword evidence="4 6" id="KW-0067">ATP-binding</keyword>
<dbReference type="Pfam" id="PF00270">
    <property type="entry name" value="DEAD"/>
    <property type="match status" value="1"/>
</dbReference>
<dbReference type="InterPro" id="IPR000629">
    <property type="entry name" value="RNA-helicase_DEAD-box_CS"/>
</dbReference>
<feature type="region of interest" description="Disordered" evidence="8">
    <location>
        <begin position="587"/>
        <end position="658"/>
    </location>
</feature>
<dbReference type="SMART" id="SM00490">
    <property type="entry name" value="HELICc"/>
    <property type="match status" value="1"/>
</dbReference>
<dbReference type="InterPro" id="IPR027417">
    <property type="entry name" value="P-loop_NTPase"/>
</dbReference>
<comment type="catalytic activity">
    <reaction evidence="7">
        <text>ATP + H2O = ADP + phosphate + H(+)</text>
        <dbReference type="Rhea" id="RHEA:13065"/>
        <dbReference type="ChEBI" id="CHEBI:15377"/>
        <dbReference type="ChEBI" id="CHEBI:15378"/>
        <dbReference type="ChEBI" id="CHEBI:30616"/>
        <dbReference type="ChEBI" id="CHEBI:43474"/>
        <dbReference type="ChEBI" id="CHEBI:456216"/>
        <dbReference type="EC" id="3.6.4.13"/>
    </reaction>
</comment>
<protein>
    <recommendedName>
        <fullName evidence="7">ATP-dependent RNA helicase</fullName>
        <ecNumber evidence="7">3.6.4.13</ecNumber>
    </recommendedName>
</protein>
<reference evidence="11" key="1">
    <citation type="journal article" date="2020" name="Stud. Mycol.">
        <title>101 Dothideomycetes genomes: a test case for predicting lifestyles and emergence of pathogens.</title>
        <authorList>
            <person name="Haridas S."/>
            <person name="Albert R."/>
            <person name="Binder M."/>
            <person name="Bloem J."/>
            <person name="Labutti K."/>
            <person name="Salamov A."/>
            <person name="Andreopoulos B."/>
            <person name="Baker S."/>
            <person name="Barry K."/>
            <person name="Bills G."/>
            <person name="Bluhm B."/>
            <person name="Cannon C."/>
            <person name="Castanera R."/>
            <person name="Culley D."/>
            <person name="Daum C."/>
            <person name="Ezra D."/>
            <person name="Gonzalez J."/>
            <person name="Henrissat B."/>
            <person name="Kuo A."/>
            <person name="Liang C."/>
            <person name="Lipzen A."/>
            <person name="Lutzoni F."/>
            <person name="Magnuson J."/>
            <person name="Mondo S."/>
            <person name="Nolan M."/>
            <person name="Ohm R."/>
            <person name="Pangilinan J."/>
            <person name="Park H.-J."/>
            <person name="Ramirez L."/>
            <person name="Alfaro M."/>
            <person name="Sun H."/>
            <person name="Tritt A."/>
            <person name="Yoshinaga Y."/>
            <person name="Zwiers L.-H."/>
            <person name="Turgeon B."/>
            <person name="Goodwin S."/>
            <person name="Spatafora J."/>
            <person name="Crous P."/>
            <person name="Grigoriev I."/>
        </authorList>
    </citation>
    <scope>NUCLEOTIDE SEQUENCE</scope>
    <source>
        <strain evidence="11">CBS 133067</strain>
    </source>
</reference>
<evidence type="ECO:0000256" key="8">
    <source>
        <dbReference type="SAM" id="MobiDB-lite"/>
    </source>
</evidence>
<gene>
    <name evidence="11" type="ORF">NA57DRAFT_38319</name>
</gene>
<dbReference type="AlphaFoldDB" id="A0A9P4IJG9"/>
<sequence>MLSTLRRGPASLQHLLRYASQAPSAGRSSCRRIDALQITRPNIVIPHIRAFTYSARWRQEAAAAASQIESSDPLLEFQELESRGLVHSSVIQTIVKDMGLSRMTDVQTATINEALAGDDIVAQAKTGTGKTIAFLLPILQKIIAEDPTLATRGPRRRTTPDDIRAIIISPTRELAEQIAVEARRITKNTGVIVQSAVGGTQKSAMLAQTQREGCHILVGTPGRLADLLQDPYSEIRAPKLSVFVLDEADRLLDDGFWPEIKNIESLLPDREANNIQTMMFSATIPPDVVSAVRSILKPGFRFVKCVRDDEEPTHERVPQKVVRTLGLENNLPALVELCLRELDNSKEDPSSMPFKAIVYFNSTAMVQLAEGVLQNLGNRRGPSPLGPARVFGIHSKLGQGQRTRASDGFRRSTSGILLSSDVTARGMDFPNVTHVIQIGPPQTADAYIHRIGRTGRAGKPGTGYLFVTPIEEAVTRQRLGSLPLQKDESLAAASVDMTQAGQIPARVASILTTLSDAHRGVPRDVMSAAYRSLIGIFGYVNDKERVVEAMNTYARFGWGLSQPPALSAMLVQKLGLSRVPGIVTDNGMARGRGAGDYQRGGMGSRMGRGRDSRSSGGAQGDAFDQAFEGERDFGRQRDSGRQRNSGGFQSRQRQQPRW</sequence>
<feature type="domain" description="Helicase C-terminal" evidence="10">
    <location>
        <begin position="330"/>
        <end position="503"/>
    </location>
</feature>
<organism evidence="11 12">
    <name type="scientific">Rhizodiscina lignyota</name>
    <dbReference type="NCBI Taxonomy" id="1504668"/>
    <lineage>
        <taxon>Eukaryota</taxon>
        <taxon>Fungi</taxon>
        <taxon>Dikarya</taxon>
        <taxon>Ascomycota</taxon>
        <taxon>Pezizomycotina</taxon>
        <taxon>Dothideomycetes</taxon>
        <taxon>Pleosporomycetidae</taxon>
        <taxon>Aulographales</taxon>
        <taxon>Rhizodiscinaceae</taxon>
        <taxon>Rhizodiscina</taxon>
    </lineage>
</organism>
<feature type="compositionally biased region" description="Polar residues" evidence="8">
    <location>
        <begin position="642"/>
        <end position="658"/>
    </location>
</feature>
<dbReference type="Gene3D" id="3.40.50.300">
    <property type="entry name" value="P-loop containing nucleotide triphosphate hydrolases"/>
    <property type="match status" value="2"/>
</dbReference>
<keyword evidence="2 6" id="KW-0378">Hydrolase</keyword>
<evidence type="ECO:0000256" key="6">
    <source>
        <dbReference type="RuleBase" id="RU000492"/>
    </source>
</evidence>
<dbReference type="GO" id="GO:0005524">
    <property type="term" value="F:ATP binding"/>
    <property type="evidence" value="ECO:0007669"/>
    <property type="project" value="UniProtKB-UniRule"/>
</dbReference>
<keyword evidence="3 6" id="KW-0347">Helicase</keyword>
<keyword evidence="12" id="KW-1185">Reference proteome</keyword>
<dbReference type="SUPFAM" id="SSF52540">
    <property type="entry name" value="P-loop containing nucleoside triphosphate hydrolases"/>
    <property type="match status" value="1"/>
</dbReference>
<feature type="domain" description="Helicase ATP-binding" evidence="9">
    <location>
        <begin position="111"/>
        <end position="302"/>
    </location>
</feature>
<dbReference type="EMBL" id="ML978125">
    <property type="protein sequence ID" value="KAF2099632.1"/>
    <property type="molecule type" value="Genomic_DNA"/>
</dbReference>
<comment type="function">
    <text evidence="7">RNA helicase.</text>
</comment>
<dbReference type="PROSITE" id="PS51192">
    <property type="entry name" value="HELICASE_ATP_BIND_1"/>
    <property type="match status" value="1"/>
</dbReference>
<dbReference type="InterPro" id="IPR011545">
    <property type="entry name" value="DEAD/DEAH_box_helicase_dom"/>
</dbReference>
<evidence type="ECO:0000256" key="5">
    <source>
        <dbReference type="ARBA" id="ARBA00022884"/>
    </source>
</evidence>
<dbReference type="InterPro" id="IPR014001">
    <property type="entry name" value="Helicase_ATP-bd"/>
</dbReference>
<dbReference type="EC" id="3.6.4.13" evidence="7"/>
<dbReference type="CDD" id="cd18787">
    <property type="entry name" value="SF2_C_DEAD"/>
    <property type="match status" value="1"/>
</dbReference>
<name>A0A9P4IJG9_9PEZI</name>
<evidence type="ECO:0000256" key="4">
    <source>
        <dbReference type="ARBA" id="ARBA00022840"/>
    </source>
</evidence>
<dbReference type="SMART" id="SM00487">
    <property type="entry name" value="DEXDc"/>
    <property type="match status" value="1"/>
</dbReference>
<keyword evidence="5 7" id="KW-0694">RNA-binding</keyword>
<evidence type="ECO:0000313" key="12">
    <source>
        <dbReference type="Proteomes" id="UP000799772"/>
    </source>
</evidence>
<dbReference type="Proteomes" id="UP000799772">
    <property type="component" value="Unassembled WGS sequence"/>
</dbReference>
<dbReference type="Pfam" id="PF00271">
    <property type="entry name" value="Helicase_C"/>
    <property type="match status" value="1"/>
</dbReference>
<dbReference type="PANTHER" id="PTHR24031">
    <property type="entry name" value="RNA HELICASE"/>
    <property type="match status" value="1"/>
</dbReference>
<feature type="compositionally biased region" description="Basic and acidic residues" evidence="8">
    <location>
        <begin position="628"/>
        <end position="641"/>
    </location>
</feature>
<keyword evidence="1 6" id="KW-0547">Nucleotide-binding</keyword>
<evidence type="ECO:0000256" key="1">
    <source>
        <dbReference type="ARBA" id="ARBA00022741"/>
    </source>
</evidence>
<evidence type="ECO:0000259" key="10">
    <source>
        <dbReference type="PROSITE" id="PS51194"/>
    </source>
</evidence>
<dbReference type="GO" id="GO:0003724">
    <property type="term" value="F:RNA helicase activity"/>
    <property type="evidence" value="ECO:0007669"/>
    <property type="project" value="UniProtKB-EC"/>
</dbReference>
<evidence type="ECO:0000313" key="11">
    <source>
        <dbReference type="EMBL" id="KAF2099632.1"/>
    </source>
</evidence>
<dbReference type="GO" id="GO:0003723">
    <property type="term" value="F:RNA binding"/>
    <property type="evidence" value="ECO:0007669"/>
    <property type="project" value="UniProtKB-UniRule"/>
</dbReference>
<comment type="domain">
    <text evidence="7">The Q motif is unique to and characteristic of the DEAD box family of RNA helicases and controls ATP binding and hydrolysis.</text>
</comment>
<proteinExistence type="inferred from homology"/>
<evidence type="ECO:0000256" key="7">
    <source>
        <dbReference type="RuleBase" id="RU365068"/>
    </source>
</evidence>
<dbReference type="PROSITE" id="PS00039">
    <property type="entry name" value="DEAD_ATP_HELICASE"/>
    <property type="match status" value="1"/>
</dbReference>
<dbReference type="OrthoDB" id="193716at2759"/>